<name>A0AAD3HL56_9CHLO</name>
<sequence length="301" mass="31902">MAVTISPGTAIRATMQEGGTARAVTTTPQQQEAMLLLLRGVLGARSTAPRWILGLQVSPLLLLLPPLREASPATVALTERACLRMWPLRRPGACRMELMGRRVARTMGGYQRGYTNGGGGGGGYVNGGGGTYAWASGTGAAGAGVGALQSPDYDWTADPLYEDVLRGGTGGYYVGRDSSLGLGRRGARDSYKMAFDDEYSDEPTEVKPVVKVDSVVINGKTLQANAGITAKQVFLLGAGPERQPLGAMPTSRAQALADEAKEDLLLINPDASPPVARIVNWSKYKYELEKSAKERKAKSSK</sequence>
<feature type="domain" description="Translation initiation factor 3 N-terminal" evidence="1">
    <location>
        <begin position="225"/>
        <end position="294"/>
    </location>
</feature>
<dbReference type="Pfam" id="PF05198">
    <property type="entry name" value="IF3_N"/>
    <property type="match status" value="1"/>
</dbReference>
<comment type="caution">
    <text evidence="2">The sequence shown here is derived from an EMBL/GenBank/DDBJ whole genome shotgun (WGS) entry which is preliminary data.</text>
</comment>
<dbReference type="GO" id="GO:0032790">
    <property type="term" value="P:ribosome disassembly"/>
    <property type="evidence" value="ECO:0007669"/>
    <property type="project" value="TreeGrafter"/>
</dbReference>
<accession>A0AAD3HL56</accession>
<gene>
    <name evidence="2" type="ORF">Agub_g6094</name>
</gene>
<evidence type="ECO:0000313" key="2">
    <source>
        <dbReference type="EMBL" id="GFR44763.1"/>
    </source>
</evidence>
<reference evidence="2 3" key="1">
    <citation type="journal article" date="2021" name="Sci. Rep.">
        <title>Genome sequencing of the multicellular alga Astrephomene provides insights into convergent evolution of germ-soma differentiation.</title>
        <authorList>
            <person name="Yamashita S."/>
            <person name="Yamamoto K."/>
            <person name="Matsuzaki R."/>
            <person name="Suzuki S."/>
            <person name="Yamaguchi H."/>
            <person name="Hirooka S."/>
            <person name="Minakuchi Y."/>
            <person name="Miyagishima S."/>
            <person name="Kawachi M."/>
            <person name="Toyoda A."/>
            <person name="Nozaki H."/>
        </authorList>
    </citation>
    <scope>NUCLEOTIDE SEQUENCE [LARGE SCALE GENOMIC DNA]</scope>
    <source>
        <strain evidence="2 3">NIES-4017</strain>
    </source>
</reference>
<dbReference type="GO" id="GO:0003743">
    <property type="term" value="F:translation initiation factor activity"/>
    <property type="evidence" value="ECO:0007669"/>
    <property type="project" value="InterPro"/>
</dbReference>
<keyword evidence="3" id="KW-1185">Reference proteome</keyword>
<proteinExistence type="predicted"/>
<protein>
    <recommendedName>
        <fullName evidence="1">Translation initiation factor 3 N-terminal domain-containing protein</fullName>
    </recommendedName>
</protein>
<dbReference type="GO" id="GO:0043022">
    <property type="term" value="F:ribosome binding"/>
    <property type="evidence" value="ECO:0007669"/>
    <property type="project" value="TreeGrafter"/>
</dbReference>
<organism evidence="2 3">
    <name type="scientific">Astrephomene gubernaculifera</name>
    <dbReference type="NCBI Taxonomy" id="47775"/>
    <lineage>
        <taxon>Eukaryota</taxon>
        <taxon>Viridiplantae</taxon>
        <taxon>Chlorophyta</taxon>
        <taxon>core chlorophytes</taxon>
        <taxon>Chlorophyceae</taxon>
        <taxon>CS clade</taxon>
        <taxon>Chlamydomonadales</taxon>
        <taxon>Astrephomenaceae</taxon>
        <taxon>Astrephomene</taxon>
    </lineage>
</organism>
<dbReference type="InterPro" id="IPR001288">
    <property type="entry name" value="Translation_initiation_fac_3"/>
</dbReference>
<dbReference type="AlphaFoldDB" id="A0AAD3HL56"/>
<evidence type="ECO:0000259" key="1">
    <source>
        <dbReference type="Pfam" id="PF05198"/>
    </source>
</evidence>
<dbReference type="Proteomes" id="UP001054857">
    <property type="component" value="Unassembled WGS sequence"/>
</dbReference>
<evidence type="ECO:0000313" key="3">
    <source>
        <dbReference type="Proteomes" id="UP001054857"/>
    </source>
</evidence>
<dbReference type="InterPro" id="IPR036787">
    <property type="entry name" value="T_IF-3_N_sf"/>
</dbReference>
<dbReference type="SUPFAM" id="SSF54364">
    <property type="entry name" value="Translation initiation factor IF3, N-terminal domain"/>
    <property type="match status" value="1"/>
</dbReference>
<dbReference type="EMBL" id="BMAR01000008">
    <property type="protein sequence ID" value="GFR44763.1"/>
    <property type="molecule type" value="Genomic_DNA"/>
</dbReference>
<dbReference type="InterPro" id="IPR019814">
    <property type="entry name" value="Translation_initiation_fac_3_N"/>
</dbReference>
<dbReference type="PANTHER" id="PTHR10938:SF0">
    <property type="entry name" value="TRANSLATION INITIATION FACTOR IF-3, MITOCHONDRIAL"/>
    <property type="match status" value="1"/>
</dbReference>
<dbReference type="Gene3D" id="3.10.20.80">
    <property type="entry name" value="Translation initiation factor 3 (IF-3), N-terminal domain"/>
    <property type="match status" value="1"/>
</dbReference>
<dbReference type="PANTHER" id="PTHR10938">
    <property type="entry name" value="TRANSLATION INITIATION FACTOR IF-3"/>
    <property type="match status" value="1"/>
</dbReference>